<dbReference type="InterPro" id="IPR009003">
    <property type="entry name" value="Peptidase_S1_PA"/>
</dbReference>
<gene>
    <name evidence="3" type="ORF">G5C51_23285</name>
</gene>
<evidence type="ECO:0000256" key="1">
    <source>
        <dbReference type="SAM" id="MobiDB-lite"/>
    </source>
</evidence>
<dbReference type="PRINTS" id="PR00834">
    <property type="entry name" value="PROTEASES2C"/>
</dbReference>
<dbReference type="Pfam" id="PF13365">
    <property type="entry name" value="Trypsin_2"/>
    <property type="match status" value="1"/>
</dbReference>
<dbReference type="PANTHER" id="PTHR22939:SF129">
    <property type="entry name" value="SERINE PROTEASE HTRA2, MITOCHONDRIAL"/>
    <property type="match status" value="1"/>
</dbReference>
<keyword evidence="2" id="KW-1133">Transmembrane helix</keyword>
<evidence type="ECO:0000313" key="4">
    <source>
        <dbReference type="Proteomes" id="UP000481583"/>
    </source>
</evidence>
<dbReference type="EMBL" id="JAAKZV010000112">
    <property type="protein sequence ID" value="NGN66816.1"/>
    <property type="molecule type" value="Genomic_DNA"/>
</dbReference>
<dbReference type="SUPFAM" id="SSF50494">
    <property type="entry name" value="Trypsin-like serine proteases"/>
    <property type="match status" value="1"/>
</dbReference>
<dbReference type="Gene3D" id="2.40.10.10">
    <property type="entry name" value="Trypsin-like serine proteases"/>
    <property type="match status" value="2"/>
</dbReference>
<reference evidence="3 4" key="1">
    <citation type="submission" date="2020-02" db="EMBL/GenBank/DDBJ databases">
        <title>Whole-genome analyses of novel actinobacteria.</title>
        <authorList>
            <person name="Sahin N."/>
        </authorList>
    </citation>
    <scope>NUCLEOTIDE SEQUENCE [LARGE SCALE GENOMIC DNA]</scope>
    <source>
        <strain evidence="3 4">A7024</strain>
    </source>
</reference>
<evidence type="ECO:0000256" key="2">
    <source>
        <dbReference type="SAM" id="Phobius"/>
    </source>
</evidence>
<feature type="region of interest" description="Disordered" evidence="1">
    <location>
        <begin position="1"/>
        <end position="82"/>
    </location>
</feature>
<dbReference type="InterPro" id="IPR001940">
    <property type="entry name" value="Peptidase_S1C"/>
</dbReference>
<feature type="region of interest" description="Disordered" evidence="1">
    <location>
        <begin position="262"/>
        <end position="286"/>
    </location>
</feature>
<keyword evidence="3" id="KW-0645">Protease</keyword>
<protein>
    <submittedName>
        <fullName evidence="3">Trypsin-like serine protease</fullName>
    </submittedName>
</protein>
<dbReference type="RefSeq" id="WP_165240122.1">
    <property type="nucleotide sequence ID" value="NZ_JAAKZV010000112.1"/>
</dbReference>
<keyword evidence="2" id="KW-0472">Membrane</keyword>
<keyword evidence="3" id="KW-0378">Hydrolase</keyword>
<dbReference type="AlphaFoldDB" id="A0A6G4U526"/>
<evidence type="ECO:0000313" key="3">
    <source>
        <dbReference type="EMBL" id="NGN66816.1"/>
    </source>
</evidence>
<feature type="compositionally biased region" description="Basic and acidic residues" evidence="1">
    <location>
        <begin position="1"/>
        <end position="10"/>
    </location>
</feature>
<dbReference type="Proteomes" id="UP000481583">
    <property type="component" value="Unassembled WGS sequence"/>
</dbReference>
<keyword evidence="2" id="KW-0812">Transmembrane</keyword>
<accession>A0A6G4U526</accession>
<proteinExistence type="predicted"/>
<keyword evidence="4" id="KW-1185">Reference proteome</keyword>
<comment type="caution">
    <text evidence="3">The sequence shown here is derived from an EMBL/GenBank/DDBJ whole genome shotgun (WGS) entry which is preliminary data.</text>
</comment>
<organism evidence="3 4">
    <name type="scientific">Streptomyces coryli</name>
    <dbReference type="NCBI Taxonomy" id="1128680"/>
    <lineage>
        <taxon>Bacteria</taxon>
        <taxon>Bacillati</taxon>
        <taxon>Actinomycetota</taxon>
        <taxon>Actinomycetes</taxon>
        <taxon>Kitasatosporales</taxon>
        <taxon>Streptomycetaceae</taxon>
        <taxon>Streptomyces</taxon>
    </lineage>
</organism>
<dbReference type="PANTHER" id="PTHR22939">
    <property type="entry name" value="SERINE PROTEASE FAMILY S1C HTRA-RELATED"/>
    <property type="match status" value="1"/>
</dbReference>
<feature type="transmembrane region" description="Helical" evidence="2">
    <location>
        <begin position="87"/>
        <end position="108"/>
    </location>
</feature>
<dbReference type="GO" id="GO:0006508">
    <property type="term" value="P:proteolysis"/>
    <property type="evidence" value="ECO:0007669"/>
    <property type="project" value="UniProtKB-KW"/>
</dbReference>
<dbReference type="GO" id="GO:0004252">
    <property type="term" value="F:serine-type endopeptidase activity"/>
    <property type="evidence" value="ECO:0007669"/>
    <property type="project" value="InterPro"/>
</dbReference>
<name>A0A6G4U526_9ACTN</name>
<feature type="compositionally biased region" description="Low complexity" evidence="1">
    <location>
        <begin position="269"/>
        <end position="279"/>
    </location>
</feature>
<feature type="compositionally biased region" description="Pro residues" evidence="1">
    <location>
        <begin position="40"/>
        <end position="56"/>
    </location>
</feature>
<sequence>MNDDRYRSSDDQQQPYSAGDGVTVWPGVPQTQAGGAGMVPPAPPSPPVPPSPPAQPPYAGFGEGGAPAPVPGPEPEPRSRRRARRPLALFAAVAIVAGAVGGGSAVLANELTGDSASASGSGIVSGSNASAGSSGISAVAEAVSPSVVEIEAVTGAGKSIGSGVVITKGGEILTNNHVISGATDIKVKFSDGSSATAEVVGTDPDHDMALIKAQGKNDLKPATLGDSDDLKVGDQVVAIGSPEGLSGSVTSGIVSALDRDVTVQKDQDPQQQDPQGQGQEWPFGFGGEQYNGKVGGDTTTYKAIQTDASINHGNSGGALVNMKGEIVGINSAMYSSSNGGGGDSGSMGLGFSIPVNDVKKNLDELRNN</sequence>
<dbReference type="InterPro" id="IPR043504">
    <property type="entry name" value="Peptidase_S1_PA_chymotrypsin"/>
</dbReference>